<dbReference type="Pfam" id="PF13567">
    <property type="entry name" value="DUF4131"/>
    <property type="match status" value="1"/>
</dbReference>
<evidence type="ECO:0000256" key="3">
    <source>
        <dbReference type="ARBA" id="ARBA00022692"/>
    </source>
</evidence>
<dbReference type="SMART" id="SM00849">
    <property type="entry name" value="Lactamase_B"/>
    <property type="match status" value="1"/>
</dbReference>
<dbReference type="Pfam" id="PF03772">
    <property type="entry name" value="Competence"/>
    <property type="match status" value="1"/>
</dbReference>
<evidence type="ECO:0000256" key="1">
    <source>
        <dbReference type="ARBA" id="ARBA00004651"/>
    </source>
</evidence>
<evidence type="ECO:0000256" key="5">
    <source>
        <dbReference type="ARBA" id="ARBA00023136"/>
    </source>
</evidence>
<feature type="domain" description="Metallo-beta-lactamase" evidence="7">
    <location>
        <begin position="513"/>
        <end position="725"/>
    </location>
</feature>
<accession>A0ABS2P046</accession>
<comment type="caution">
    <text evidence="8">The sequence shown here is derived from an EMBL/GenBank/DDBJ whole genome shotgun (WGS) entry which is preliminary data.</text>
</comment>
<feature type="transmembrane region" description="Helical" evidence="6">
    <location>
        <begin position="455"/>
        <end position="471"/>
    </location>
</feature>
<dbReference type="InterPro" id="IPR036866">
    <property type="entry name" value="RibonucZ/Hydroxyglut_hydro"/>
</dbReference>
<keyword evidence="5 6" id="KW-0472">Membrane</keyword>
<feature type="transmembrane region" description="Helical" evidence="6">
    <location>
        <begin position="7"/>
        <end position="40"/>
    </location>
</feature>
<feature type="transmembrane region" description="Helical" evidence="6">
    <location>
        <begin position="231"/>
        <end position="257"/>
    </location>
</feature>
<dbReference type="NCBIfam" id="TIGR00361">
    <property type="entry name" value="ComEC_Rec2"/>
    <property type="match status" value="1"/>
</dbReference>
<organism evidence="8 9">
    <name type="scientific">Sutcliffiella tianshenii</name>
    <dbReference type="NCBI Taxonomy" id="1463404"/>
    <lineage>
        <taxon>Bacteria</taxon>
        <taxon>Bacillati</taxon>
        <taxon>Bacillota</taxon>
        <taxon>Bacilli</taxon>
        <taxon>Bacillales</taxon>
        <taxon>Bacillaceae</taxon>
        <taxon>Sutcliffiella</taxon>
    </lineage>
</organism>
<evidence type="ECO:0000256" key="2">
    <source>
        <dbReference type="ARBA" id="ARBA00022475"/>
    </source>
</evidence>
<feature type="transmembrane region" description="Helical" evidence="6">
    <location>
        <begin position="483"/>
        <end position="500"/>
    </location>
</feature>
<dbReference type="InterPro" id="IPR035681">
    <property type="entry name" value="ComA-like_MBL"/>
</dbReference>
<evidence type="ECO:0000256" key="6">
    <source>
        <dbReference type="SAM" id="Phobius"/>
    </source>
</evidence>
<proteinExistence type="predicted"/>
<dbReference type="Pfam" id="PF00753">
    <property type="entry name" value="Lactamase_B"/>
    <property type="match status" value="1"/>
</dbReference>
<sequence length="772" mass="87009">MNQTGNFAYLAVAGCLGIAVSSFLFHWGLLTLTCCYLLWIWLGLKRSGLACAALMVGIGYGLYYSVIDRANISQYTVRDTEFSGEITHMILRDGNKISFRIDTEREETLLIEYYMDTENEFQSFSSLQIGDNCFFLGSLKEPLPPTNPHAFDYKRFLYHQHIHWTLTLIDAPTECTSPPSPSFHTALKQWRVKGMKLINDEVEQPVSGFMISLLFGERGYMDEEILETYQLLGLVHLLAISGLHVGVVTAAIFLIGIRLGVTRAFMNGTLLLFLPLYVIVAGAAPSVIRAGIMTGVVLLYLMIKKRFLSIDAIGVACMIILLINPYYLYHIGFQLSFIVSLCLILSEKRLRTLPHKSNQLLYVSIVAQLASLPVILYHFFQFSIWSPLLNLIFVPFYSLFVLPLSFFIFFCLIISPDIVPVILPLLKYPLLLMNGLAEGVAGFSFGTLVFGRPPLYLMVGYILSVLFIFYKMENVTFKRSWKAMCFLMICFIFHWNIGLFQPGGKAVVLDIGQGDAIYIRLPHNRGTYLIDTGGVYQFEVEEWKRRKKQFDGGKSILVPFLKAEGIRELDKLFLTHGDYDHIGNVPSLLNEIKVKDLYVPVGFGREGGEMEREVMSEAAKRKINVQVVDDSSGWKAGEASFQFLHPSKVYKDKNDGSIVLYAEFGGLSWLFTGDIEAAGERDLIQRYPELKADVLKAAHHGSGTSSLAPFLDRLDPDYVLISAGRNNRFGHPHAEVLERIEGIGSMHYRTDEQGAIFYNFTQRGGTFSTQLP</sequence>
<feature type="transmembrane region" description="Helical" evidence="6">
    <location>
        <begin position="426"/>
        <end position="449"/>
    </location>
</feature>
<gene>
    <name evidence="8" type="ORF">JOC95_002188</name>
</gene>
<keyword evidence="2" id="KW-1003">Cell membrane</keyword>
<keyword evidence="9" id="KW-1185">Reference proteome</keyword>
<dbReference type="Proteomes" id="UP000737402">
    <property type="component" value="Unassembled WGS sequence"/>
</dbReference>
<dbReference type="SUPFAM" id="SSF56281">
    <property type="entry name" value="Metallo-hydrolase/oxidoreductase"/>
    <property type="match status" value="1"/>
</dbReference>
<feature type="transmembrane region" description="Helical" evidence="6">
    <location>
        <begin position="307"/>
        <end position="323"/>
    </location>
</feature>
<dbReference type="InterPro" id="IPR025405">
    <property type="entry name" value="DUF4131"/>
</dbReference>
<feature type="transmembrane region" description="Helical" evidence="6">
    <location>
        <begin position="46"/>
        <end position="66"/>
    </location>
</feature>
<name>A0ABS2P046_9BACI</name>
<evidence type="ECO:0000313" key="9">
    <source>
        <dbReference type="Proteomes" id="UP000737402"/>
    </source>
</evidence>
<dbReference type="InterPro" id="IPR052159">
    <property type="entry name" value="Competence_DNA_uptake"/>
</dbReference>
<dbReference type="PANTHER" id="PTHR30619:SF1">
    <property type="entry name" value="RECOMBINATION PROTEIN 2"/>
    <property type="match status" value="1"/>
</dbReference>
<dbReference type="NCBIfam" id="TIGR00360">
    <property type="entry name" value="ComEC_N-term"/>
    <property type="match status" value="1"/>
</dbReference>
<dbReference type="CDD" id="cd07731">
    <property type="entry name" value="ComA-like_MBL-fold"/>
    <property type="match status" value="1"/>
</dbReference>
<feature type="transmembrane region" description="Helical" evidence="6">
    <location>
        <begin position="359"/>
        <end position="380"/>
    </location>
</feature>
<dbReference type="PANTHER" id="PTHR30619">
    <property type="entry name" value="DNA INTERNALIZATION/COMPETENCE PROTEIN COMEC/REC2"/>
    <property type="match status" value="1"/>
</dbReference>
<dbReference type="InterPro" id="IPR004797">
    <property type="entry name" value="Competence_ComEC/Rec2"/>
</dbReference>
<feature type="transmembrane region" description="Helical" evidence="6">
    <location>
        <begin position="392"/>
        <end position="414"/>
    </location>
</feature>
<dbReference type="InterPro" id="IPR001279">
    <property type="entry name" value="Metallo-B-lactamas"/>
</dbReference>
<dbReference type="EMBL" id="JAFBED010000004">
    <property type="protein sequence ID" value="MBM7620335.1"/>
    <property type="molecule type" value="Genomic_DNA"/>
</dbReference>
<feature type="transmembrane region" description="Helical" evidence="6">
    <location>
        <begin position="329"/>
        <end position="347"/>
    </location>
</feature>
<keyword evidence="3 6" id="KW-0812">Transmembrane</keyword>
<comment type="subcellular location">
    <subcellularLocation>
        <location evidence="1">Cell membrane</location>
        <topology evidence="1">Multi-pass membrane protein</topology>
    </subcellularLocation>
</comment>
<dbReference type="InterPro" id="IPR004477">
    <property type="entry name" value="ComEC_N"/>
</dbReference>
<evidence type="ECO:0000259" key="7">
    <source>
        <dbReference type="SMART" id="SM00849"/>
    </source>
</evidence>
<dbReference type="Gene3D" id="3.60.15.10">
    <property type="entry name" value="Ribonuclease Z/Hydroxyacylglutathione hydrolase-like"/>
    <property type="match status" value="1"/>
</dbReference>
<reference evidence="8 9" key="1">
    <citation type="submission" date="2021-01" db="EMBL/GenBank/DDBJ databases">
        <title>Genomic Encyclopedia of Type Strains, Phase IV (KMG-IV): sequencing the most valuable type-strain genomes for metagenomic binning, comparative biology and taxonomic classification.</title>
        <authorList>
            <person name="Goeker M."/>
        </authorList>
    </citation>
    <scope>NUCLEOTIDE SEQUENCE [LARGE SCALE GENOMIC DNA]</scope>
    <source>
        <strain evidence="8 9">DSM 25879</strain>
    </source>
</reference>
<keyword evidence="4 6" id="KW-1133">Transmembrane helix</keyword>
<evidence type="ECO:0000313" key="8">
    <source>
        <dbReference type="EMBL" id="MBM7620335.1"/>
    </source>
</evidence>
<evidence type="ECO:0000256" key="4">
    <source>
        <dbReference type="ARBA" id="ARBA00022989"/>
    </source>
</evidence>
<feature type="transmembrane region" description="Helical" evidence="6">
    <location>
        <begin position="277"/>
        <end position="300"/>
    </location>
</feature>
<protein>
    <submittedName>
        <fullName evidence="8">Competence protein ComEC</fullName>
    </submittedName>
</protein>
<dbReference type="RefSeq" id="WP_204415952.1">
    <property type="nucleotide sequence ID" value="NZ_JAFBED010000004.1"/>
</dbReference>